<gene>
    <name evidence="1" type="ORF">HOLleu_27661</name>
</gene>
<dbReference type="AlphaFoldDB" id="A0A9Q1BQW6"/>
<dbReference type="OrthoDB" id="10563816at2759"/>
<accession>A0A9Q1BQW6</accession>
<name>A0A9Q1BQW6_HOLLE</name>
<comment type="caution">
    <text evidence="1">The sequence shown here is derived from an EMBL/GenBank/DDBJ whole genome shotgun (WGS) entry which is preliminary data.</text>
</comment>
<keyword evidence="2" id="KW-1185">Reference proteome</keyword>
<protein>
    <submittedName>
        <fullName evidence="1">Uncharacterized protein</fullName>
    </submittedName>
</protein>
<dbReference type="EMBL" id="JAIZAY010000013">
    <property type="protein sequence ID" value="KAJ8031058.1"/>
    <property type="molecule type" value="Genomic_DNA"/>
</dbReference>
<dbReference type="Proteomes" id="UP001152320">
    <property type="component" value="Chromosome 13"/>
</dbReference>
<reference evidence="1" key="1">
    <citation type="submission" date="2021-10" db="EMBL/GenBank/DDBJ databases">
        <title>Tropical sea cucumber genome reveals ecological adaptation and Cuvierian tubules defense mechanism.</title>
        <authorList>
            <person name="Chen T."/>
        </authorList>
    </citation>
    <scope>NUCLEOTIDE SEQUENCE</scope>
    <source>
        <strain evidence="1">Nanhai2018</strain>
        <tissue evidence="1">Muscle</tissue>
    </source>
</reference>
<proteinExistence type="predicted"/>
<sequence length="248" mass="28419">MAETNINFYEMIEERLQKIEKDMLATAAESKEIAELAEQHRKHCVDVSERTEILNSDMQNLCKTVSCLAEGLITLPDFITLKETKSLSPNLLVTYVSEFHDIFDDHVERTMRKRLDQSYTSLPPHEMSQNQTGIEKEAKDSVRRRLGLSQHELEQLERFADTKVFNDVLAENICDRNNNSLQNVQLCNGSDDETVLEILRDLSMDKSESSRSLRVAIATVHASHLQRRNSKHDDGEITKLEDATLLET</sequence>
<evidence type="ECO:0000313" key="2">
    <source>
        <dbReference type="Proteomes" id="UP001152320"/>
    </source>
</evidence>
<evidence type="ECO:0000313" key="1">
    <source>
        <dbReference type="EMBL" id="KAJ8031058.1"/>
    </source>
</evidence>
<organism evidence="1 2">
    <name type="scientific">Holothuria leucospilota</name>
    <name type="common">Black long sea cucumber</name>
    <name type="synonym">Mertensiothuria leucospilota</name>
    <dbReference type="NCBI Taxonomy" id="206669"/>
    <lineage>
        <taxon>Eukaryota</taxon>
        <taxon>Metazoa</taxon>
        <taxon>Echinodermata</taxon>
        <taxon>Eleutherozoa</taxon>
        <taxon>Echinozoa</taxon>
        <taxon>Holothuroidea</taxon>
        <taxon>Aspidochirotacea</taxon>
        <taxon>Aspidochirotida</taxon>
        <taxon>Holothuriidae</taxon>
        <taxon>Holothuria</taxon>
    </lineage>
</organism>